<keyword evidence="2" id="KW-1185">Reference proteome</keyword>
<accession>A0AAD3RRY4</accession>
<evidence type="ECO:0000313" key="1">
    <source>
        <dbReference type="EMBL" id="GLJ59228.1"/>
    </source>
</evidence>
<reference evidence="1" key="1">
    <citation type="submission" date="2022-12" db="EMBL/GenBank/DDBJ databases">
        <title>Chromosome-Level Genome Assembly of Japanese Cedar (Cryptomeriajaponica D. Don).</title>
        <authorList>
            <person name="Fujino T."/>
            <person name="Yamaguchi K."/>
            <person name="Yokoyama T."/>
            <person name="Hamanaka T."/>
            <person name="Harazono Y."/>
            <person name="Kamada H."/>
            <person name="Kobayashi W."/>
            <person name="Ujino-Ihara T."/>
            <person name="Uchiyama K."/>
            <person name="Matsumoto A."/>
            <person name="Izuno A."/>
            <person name="Tsumura Y."/>
            <person name="Toyoda A."/>
            <person name="Shigenobu S."/>
            <person name="Moriguchi Y."/>
            <person name="Ueno S."/>
            <person name="Kasahara M."/>
        </authorList>
    </citation>
    <scope>NUCLEOTIDE SEQUENCE</scope>
</reference>
<protein>
    <submittedName>
        <fullName evidence="1">Uncharacterized protein</fullName>
    </submittedName>
</protein>
<evidence type="ECO:0000313" key="2">
    <source>
        <dbReference type="Proteomes" id="UP001234787"/>
    </source>
</evidence>
<comment type="caution">
    <text evidence="1">The sequence shown here is derived from an EMBL/GenBank/DDBJ whole genome shotgun (WGS) entry which is preliminary data.</text>
</comment>
<gene>
    <name evidence="1" type="ORF">SUGI_1497980</name>
</gene>
<name>A0AAD3RRY4_CRYJA</name>
<proteinExistence type="predicted"/>
<dbReference type="AlphaFoldDB" id="A0AAD3RRY4"/>
<sequence length="82" mass="9107">MDTPLYAIPGRCCCSGSSHFVQYILPPTPGVLSDLERSQGPTIDRQFEAAAGILHLRDTWITPTEPYVFCLHWTFDPPAEGD</sequence>
<dbReference type="Proteomes" id="UP001234787">
    <property type="component" value="Unassembled WGS sequence"/>
</dbReference>
<organism evidence="1 2">
    <name type="scientific">Cryptomeria japonica</name>
    <name type="common">Japanese cedar</name>
    <name type="synonym">Cupressus japonica</name>
    <dbReference type="NCBI Taxonomy" id="3369"/>
    <lineage>
        <taxon>Eukaryota</taxon>
        <taxon>Viridiplantae</taxon>
        <taxon>Streptophyta</taxon>
        <taxon>Embryophyta</taxon>
        <taxon>Tracheophyta</taxon>
        <taxon>Spermatophyta</taxon>
        <taxon>Pinopsida</taxon>
        <taxon>Pinidae</taxon>
        <taxon>Conifers II</taxon>
        <taxon>Cupressales</taxon>
        <taxon>Cupressaceae</taxon>
        <taxon>Cryptomeria</taxon>
    </lineage>
</organism>
<dbReference type="EMBL" id="BSEH01000759">
    <property type="protein sequence ID" value="GLJ59228.1"/>
    <property type="molecule type" value="Genomic_DNA"/>
</dbReference>